<dbReference type="EMBL" id="MSFK01000013">
    <property type="protein sequence ID" value="PWY87999.1"/>
    <property type="molecule type" value="Genomic_DNA"/>
</dbReference>
<proteinExistence type="predicted"/>
<feature type="region of interest" description="Disordered" evidence="1">
    <location>
        <begin position="1"/>
        <end position="89"/>
    </location>
</feature>
<dbReference type="AlphaFoldDB" id="A0A317WNF1"/>
<comment type="caution">
    <text evidence="2">The sequence shown here is derived from an EMBL/GenBank/DDBJ whole genome shotgun (WGS) entry which is preliminary data.</text>
</comment>
<dbReference type="RefSeq" id="XP_025467782.1">
    <property type="nucleotide sequence ID" value="XM_025616545.1"/>
</dbReference>
<gene>
    <name evidence="2" type="ORF">BO94DRAFT_60771</name>
</gene>
<evidence type="ECO:0000256" key="1">
    <source>
        <dbReference type="SAM" id="MobiDB-lite"/>
    </source>
</evidence>
<dbReference type="GeneID" id="37118688"/>
<accession>A0A317WNF1</accession>
<sequence length="89" mass="9130">MPSHSPADPPPVSPELKGRIKSHSPRDQDALKSTAGPAASGKLVDARDSSKSWGRMVTSTTALGARRFSPPPACPSPLAVSGDDSGPEL</sequence>
<evidence type="ECO:0000313" key="2">
    <source>
        <dbReference type="EMBL" id="PWY87999.1"/>
    </source>
</evidence>
<dbReference type="Proteomes" id="UP000246702">
    <property type="component" value="Unassembled WGS sequence"/>
</dbReference>
<organism evidence="2 3">
    <name type="scientific">Aspergillus sclerotioniger CBS 115572</name>
    <dbReference type="NCBI Taxonomy" id="1450535"/>
    <lineage>
        <taxon>Eukaryota</taxon>
        <taxon>Fungi</taxon>
        <taxon>Dikarya</taxon>
        <taxon>Ascomycota</taxon>
        <taxon>Pezizomycotina</taxon>
        <taxon>Eurotiomycetes</taxon>
        <taxon>Eurotiomycetidae</taxon>
        <taxon>Eurotiales</taxon>
        <taxon>Aspergillaceae</taxon>
        <taxon>Aspergillus</taxon>
        <taxon>Aspergillus subgen. Circumdati</taxon>
    </lineage>
</organism>
<keyword evidence="3" id="KW-1185">Reference proteome</keyword>
<evidence type="ECO:0000313" key="3">
    <source>
        <dbReference type="Proteomes" id="UP000246702"/>
    </source>
</evidence>
<name>A0A317WNF1_9EURO</name>
<protein>
    <submittedName>
        <fullName evidence="2">Uncharacterized protein</fullName>
    </submittedName>
</protein>
<reference evidence="2 3" key="1">
    <citation type="submission" date="2016-12" db="EMBL/GenBank/DDBJ databases">
        <title>The genomes of Aspergillus section Nigri reveals drivers in fungal speciation.</title>
        <authorList>
            <consortium name="DOE Joint Genome Institute"/>
            <person name="Vesth T.C."/>
            <person name="Nybo J."/>
            <person name="Theobald S."/>
            <person name="Brandl J."/>
            <person name="Frisvad J.C."/>
            <person name="Nielsen K.F."/>
            <person name="Lyhne E.K."/>
            <person name="Kogle M.E."/>
            <person name="Kuo A."/>
            <person name="Riley R."/>
            <person name="Clum A."/>
            <person name="Nolan M."/>
            <person name="Lipzen A."/>
            <person name="Salamov A."/>
            <person name="Henrissat B."/>
            <person name="Wiebenga A."/>
            <person name="De Vries R.P."/>
            <person name="Grigoriev I.V."/>
            <person name="Mortensen U.H."/>
            <person name="Andersen M.R."/>
            <person name="Baker S.E."/>
        </authorList>
    </citation>
    <scope>NUCLEOTIDE SEQUENCE [LARGE SCALE GENOMIC DNA]</scope>
    <source>
        <strain evidence="2 3">CBS 115572</strain>
    </source>
</reference>